<evidence type="ECO:0000256" key="6">
    <source>
        <dbReference type="ARBA" id="ARBA00022784"/>
    </source>
</evidence>
<evidence type="ECO:0000256" key="7">
    <source>
        <dbReference type="ARBA" id="ARBA00022964"/>
    </source>
</evidence>
<dbReference type="PANTHER" id="PTHR12918">
    <property type="entry name" value="CYSTEINE DIOXYGENASE"/>
    <property type="match status" value="1"/>
</dbReference>
<dbReference type="SUPFAM" id="SSF51182">
    <property type="entry name" value="RmlC-like cupins"/>
    <property type="match status" value="1"/>
</dbReference>
<proteinExistence type="inferred from homology"/>
<keyword evidence="8 12" id="KW-0560">Oxidoreductase</keyword>
<dbReference type="Proteomes" id="UP000728032">
    <property type="component" value="Unassembled WGS sequence"/>
</dbReference>
<dbReference type="InterPro" id="IPR010300">
    <property type="entry name" value="CDO_1"/>
</dbReference>
<protein>
    <recommendedName>
        <fullName evidence="4 12">Cysteine dioxygenase</fullName>
        <ecNumber evidence="4 12">1.13.11.20</ecNumber>
    </recommendedName>
</protein>
<dbReference type="GO" id="GO:0042412">
    <property type="term" value="P:taurine biosynthetic process"/>
    <property type="evidence" value="ECO:0007669"/>
    <property type="project" value="UniProtKB-UniRule"/>
</dbReference>
<evidence type="ECO:0000313" key="13">
    <source>
        <dbReference type="EMBL" id="CAD7656828.1"/>
    </source>
</evidence>
<evidence type="ECO:0000256" key="10">
    <source>
        <dbReference type="PIRSR" id="PIRSR610300-50"/>
    </source>
</evidence>
<feature type="cross-link" description="3'-(S-cysteinyl)-tyrosine (Cys-Tyr)" evidence="10">
    <location>
        <begin position="115"/>
        <end position="181"/>
    </location>
</feature>
<dbReference type="EC" id="1.13.11.20" evidence="4 12"/>
<evidence type="ECO:0000256" key="4">
    <source>
        <dbReference type="ARBA" id="ARBA00013133"/>
    </source>
</evidence>
<evidence type="ECO:0000256" key="2">
    <source>
        <dbReference type="ARBA" id="ARBA00004759"/>
    </source>
</evidence>
<keyword evidence="14" id="KW-1185">Reference proteome</keyword>
<evidence type="ECO:0000256" key="5">
    <source>
        <dbReference type="ARBA" id="ARBA00022723"/>
    </source>
</evidence>
<dbReference type="PANTHER" id="PTHR12918:SF1">
    <property type="entry name" value="CYSTEINE DIOXYGENASE TYPE 1"/>
    <property type="match status" value="1"/>
</dbReference>
<feature type="binding site" evidence="11">
    <location>
        <position position="164"/>
    </location>
    <ligand>
        <name>Fe cation</name>
        <dbReference type="ChEBI" id="CHEBI:24875"/>
        <note>catalytic</note>
    </ligand>
</feature>
<dbReference type="GO" id="GO:0008198">
    <property type="term" value="F:ferrous iron binding"/>
    <property type="evidence" value="ECO:0007669"/>
    <property type="project" value="UniProtKB-ARBA"/>
</dbReference>
<keyword evidence="5 11" id="KW-0479">Metal-binding</keyword>
<evidence type="ECO:0000313" key="14">
    <source>
        <dbReference type="Proteomes" id="UP000728032"/>
    </source>
</evidence>
<comment type="cofactor">
    <cofactor evidence="12">
        <name>Fe cation</name>
        <dbReference type="ChEBI" id="CHEBI:24875"/>
    </cofactor>
    <text evidence="12">Binds 1 Fe cation per subunit.</text>
</comment>
<accession>A0A7R9MAW4</accession>
<evidence type="ECO:0000256" key="12">
    <source>
        <dbReference type="RuleBase" id="RU366010"/>
    </source>
</evidence>
<dbReference type="InterPro" id="IPR011051">
    <property type="entry name" value="RmlC_Cupin_sf"/>
</dbReference>
<evidence type="ECO:0000256" key="11">
    <source>
        <dbReference type="PIRSR" id="PIRSR610300-51"/>
    </source>
</evidence>
<dbReference type="GO" id="GO:0019448">
    <property type="term" value="P:L-cysteine catabolic process"/>
    <property type="evidence" value="ECO:0007669"/>
    <property type="project" value="TreeGrafter"/>
</dbReference>
<evidence type="ECO:0000256" key="3">
    <source>
        <dbReference type="ARBA" id="ARBA00006622"/>
    </source>
</evidence>
<keyword evidence="9 11" id="KW-0408">Iron</keyword>
<name>A0A7R9MAW4_9ACAR</name>
<dbReference type="EMBL" id="OC926674">
    <property type="protein sequence ID" value="CAD7656828.1"/>
    <property type="molecule type" value="Genomic_DNA"/>
</dbReference>
<evidence type="ECO:0000256" key="8">
    <source>
        <dbReference type="ARBA" id="ARBA00023002"/>
    </source>
</evidence>
<dbReference type="Pfam" id="PF05995">
    <property type="entry name" value="CDO_I"/>
    <property type="match status" value="1"/>
</dbReference>
<dbReference type="EMBL" id="CAJPVJ010011849">
    <property type="protein sequence ID" value="CAG2174015.1"/>
    <property type="molecule type" value="Genomic_DNA"/>
</dbReference>
<evidence type="ECO:0000256" key="1">
    <source>
        <dbReference type="ARBA" id="ARBA00000629"/>
    </source>
</evidence>
<comment type="pathway">
    <text evidence="2 12">Organosulfur biosynthesis; taurine biosynthesis; hypotaurine from L-cysteine: step 1/2.</text>
</comment>
<dbReference type="UniPathway" id="UPA00012">
    <property type="reaction ID" value="UER00537"/>
</dbReference>
<reference evidence="13" key="1">
    <citation type="submission" date="2020-11" db="EMBL/GenBank/DDBJ databases">
        <authorList>
            <person name="Tran Van P."/>
        </authorList>
    </citation>
    <scope>NUCLEOTIDE SEQUENCE</scope>
</reference>
<keyword evidence="7 12" id="KW-0223">Dioxygenase</keyword>
<keyword evidence="6 10" id="KW-0883">Thioether bond</keyword>
<comment type="catalytic activity">
    <reaction evidence="1 12">
        <text>L-cysteine + O2 = 3-sulfino-L-alanine + H(+)</text>
        <dbReference type="Rhea" id="RHEA:20441"/>
        <dbReference type="ChEBI" id="CHEBI:15378"/>
        <dbReference type="ChEBI" id="CHEBI:15379"/>
        <dbReference type="ChEBI" id="CHEBI:35235"/>
        <dbReference type="ChEBI" id="CHEBI:61085"/>
        <dbReference type="EC" id="1.13.11.20"/>
    </reaction>
</comment>
<feature type="binding site" evidence="11">
    <location>
        <position position="110"/>
    </location>
    <ligand>
        <name>Fe cation</name>
        <dbReference type="ChEBI" id="CHEBI:24875"/>
        <note>catalytic</note>
    </ligand>
</feature>
<sequence length="229" mass="26824">MKSRIPLATPDADLVRGMAQLSMSQKIPNGTVVHLDHAYFKKQIFESEYIDADYVQKVLLSYRSNANDWKKFAYFDEYRYTRNLVDNGNDKYNLMLLCWSEGQGSVIHDHSDAHCFMKMLSGSLHETRYEWPDSTTDLNQMKAIDENQLKTNDVAYINDSIGLHRVENRSDSWKAVSLHLYSPPYSKCQVFDERTGLRNQAKVTFYSKYGNKKTYLYKQFKQLHEFVKP</sequence>
<dbReference type="Gene3D" id="2.60.120.10">
    <property type="entry name" value="Jelly Rolls"/>
    <property type="match status" value="1"/>
</dbReference>
<feature type="binding site" evidence="11">
    <location>
        <position position="108"/>
    </location>
    <ligand>
        <name>Fe cation</name>
        <dbReference type="ChEBI" id="CHEBI:24875"/>
        <note>catalytic</note>
    </ligand>
</feature>
<organism evidence="13">
    <name type="scientific">Oppiella nova</name>
    <dbReference type="NCBI Taxonomy" id="334625"/>
    <lineage>
        <taxon>Eukaryota</taxon>
        <taxon>Metazoa</taxon>
        <taxon>Ecdysozoa</taxon>
        <taxon>Arthropoda</taxon>
        <taxon>Chelicerata</taxon>
        <taxon>Arachnida</taxon>
        <taxon>Acari</taxon>
        <taxon>Acariformes</taxon>
        <taxon>Sarcoptiformes</taxon>
        <taxon>Oribatida</taxon>
        <taxon>Brachypylina</taxon>
        <taxon>Oppioidea</taxon>
        <taxon>Oppiidae</taxon>
        <taxon>Oppiella</taxon>
    </lineage>
</organism>
<evidence type="ECO:0000256" key="9">
    <source>
        <dbReference type="ARBA" id="ARBA00023004"/>
    </source>
</evidence>
<dbReference type="GO" id="GO:0017172">
    <property type="term" value="F:cysteine dioxygenase activity"/>
    <property type="evidence" value="ECO:0007669"/>
    <property type="project" value="UniProtKB-UniRule"/>
</dbReference>
<gene>
    <name evidence="13" type="ORF">ONB1V03_LOCUS13464</name>
</gene>
<dbReference type="AlphaFoldDB" id="A0A7R9MAW4"/>
<dbReference type="CDD" id="cd10548">
    <property type="entry name" value="cupin_CDO"/>
    <property type="match status" value="1"/>
</dbReference>
<comment type="similarity">
    <text evidence="3 12">Belongs to the cysteine dioxygenase family.</text>
</comment>
<dbReference type="OrthoDB" id="543511at2759"/>
<dbReference type="FunFam" id="2.60.120.10:FF:000045">
    <property type="entry name" value="Cysteine dioxygenase 1"/>
    <property type="match status" value="1"/>
</dbReference>
<dbReference type="InterPro" id="IPR014710">
    <property type="entry name" value="RmlC-like_jellyroll"/>
</dbReference>